<dbReference type="PANTHER" id="PTHR23025:SF3">
    <property type="entry name" value="HORMONE-SENSITIVE LIPASE"/>
    <property type="match status" value="1"/>
</dbReference>
<dbReference type="InterPro" id="IPR029058">
    <property type="entry name" value="AB_hydrolase_fold"/>
</dbReference>
<dbReference type="EMBL" id="JAZHXI010000001">
    <property type="protein sequence ID" value="KAL2075062.1"/>
    <property type="molecule type" value="Genomic_DNA"/>
</dbReference>
<sequence>MSSTSDLTIDASKFAPSNVAEDTKKLHVLLAKVTEAGPHWYEVGAARYRDMREIGETPFPIPVYLPEAKEASVPSRDKGREIPIRVYTPDNGEPSRGILLHFHGGGFVIGTHKHSDSNLKTWANECQLTAISVGYRLAPEDPHPAAVEDCFDTVEYLVDQGKAVYNGELRFLVGESAGATLAVQSAFHLLRSRPQHQLSGIVAPYGYFDLTNNLPQSSTFDKPLFLNHEALNRFKDVYVPGKDISERRNPLISPLYENLQALTQGGKNLPPAIFLCGTEDPLLDDTILMGTKWLMTGSEAVVKLYPGGPHGFLAFAGIKNADEGAAAIISFLQEKLESKS</sequence>
<proteinExistence type="predicted"/>
<dbReference type="Proteomes" id="UP001595075">
    <property type="component" value="Unassembled WGS sequence"/>
</dbReference>
<evidence type="ECO:0000259" key="1">
    <source>
        <dbReference type="Pfam" id="PF07859"/>
    </source>
</evidence>
<accession>A0ABR4CZR5</accession>
<dbReference type="Gene3D" id="3.40.50.1820">
    <property type="entry name" value="alpha/beta hydrolase"/>
    <property type="match status" value="1"/>
</dbReference>
<dbReference type="Pfam" id="PF07859">
    <property type="entry name" value="Abhydrolase_3"/>
    <property type="match status" value="1"/>
</dbReference>
<reference evidence="2 3" key="1">
    <citation type="journal article" date="2024" name="Commun. Biol.">
        <title>Comparative genomic analysis of thermophilic fungi reveals convergent evolutionary adaptations and gene losses.</title>
        <authorList>
            <person name="Steindorff A.S."/>
            <person name="Aguilar-Pontes M.V."/>
            <person name="Robinson A.J."/>
            <person name="Andreopoulos B."/>
            <person name="LaButti K."/>
            <person name="Kuo A."/>
            <person name="Mondo S."/>
            <person name="Riley R."/>
            <person name="Otillar R."/>
            <person name="Haridas S."/>
            <person name="Lipzen A."/>
            <person name="Grimwood J."/>
            <person name="Schmutz J."/>
            <person name="Clum A."/>
            <person name="Reid I.D."/>
            <person name="Moisan M.C."/>
            <person name="Butler G."/>
            <person name="Nguyen T.T.M."/>
            <person name="Dewar K."/>
            <person name="Conant G."/>
            <person name="Drula E."/>
            <person name="Henrissat B."/>
            <person name="Hansel C."/>
            <person name="Singer S."/>
            <person name="Hutchinson M.I."/>
            <person name="de Vries R.P."/>
            <person name="Natvig D.O."/>
            <person name="Powell A.J."/>
            <person name="Tsang A."/>
            <person name="Grigoriev I.V."/>
        </authorList>
    </citation>
    <scope>NUCLEOTIDE SEQUENCE [LARGE SCALE GENOMIC DNA]</scope>
    <source>
        <strain evidence="2 3">CBS 494.80</strain>
    </source>
</reference>
<keyword evidence="3" id="KW-1185">Reference proteome</keyword>
<dbReference type="InterPro" id="IPR013094">
    <property type="entry name" value="AB_hydrolase_3"/>
</dbReference>
<evidence type="ECO:0000313" key="3">
    <source>
        <dbReference type="Proteomes" id="UP001595075"/>
    </source>
</evidence>
<comment type="caution">
    <text evidence="2">The sequence shown here is derived from an EMBL/GenBank/DDBJ whole genome shotgun (WGS) entry which is preliminary data.</text>
</comment>
<gene>
    <name evidence="2" type="ORF">VTL71DRAFT_4</name>
</gene>
<name>A0ABR4CZR5_9HELO</name>
<dbReference type="SUPFAM" id="SSF53474">
    <property type="entry name" value="alpha/beta-Hydrolases"/>
    <property type="match status" value="1"/>
</dbReference>
<organism evidence="2 3">
    <name type="scientific">Oculimacula yallundae</name>
    <dbReference type="NCBI Taxonomy" id="86028"/>
    <lineage>
        <taxon>Eukaryota</taxon>
        <taxon>Fungi</taxon>
        <taxon>Dikarya</taxon>
        <taxon>Ascomycota</taxon>
        <taxon>Pezizomycotina</taxon>
        <taxon>Leotiomycetes</taxon>
        <taxon>Helotiales</taxon>
        <taxon>Ploettnerulaceae</taxon>
        <taxon>Oculimacula</taxon>
    </lineage>
</organism>
<feature type="domain" description="Alpha/beta hydrolase fold-3" evidence="1">
    <location>
        <begin position="99"/>
        <end position="313"/>
    </location>
</feature>
<protein>
    <recommendedName>
        <fullName evidence="1">Alpha/beta hydrolase fold-3 domain-containing protein</fullName>
    </recommendedName>
</protein>
<dbReference type="PANTHER" id="PTHR23025">
    <property type="entry name" value="TRIACYLGLYCEROL LIPASE"/>
    <property type="match status" value="1"/>
</dbReference>
<evidence type="ECO:0000313" key="2">
    <source>
        <dbReference type="EMBL" id="KAL2075062.1"/>
    </source>
</evidence>